<name>A0AA35UI66_METCP</name>
<evidence type="ECO:0000313" key="3">
    <source>
        <dbReference type="Proteomes" id="UP001158598"/>
    </source>
</evidence>
<feature type="transmembrane region" description="Helical" evidence="1">
    <location>
        <begin position="51"/>
        <end position="73"/>
    </location>
</feature>
<dbReference type="RefSeq" id="WP_218796951.1">
    <property type="nucleotide sequence ID" value="NZ_CP079097.1"/>
</dbReference>
<protein>
    <recommendedName>
        <fullName evidence="4">Holin</fullName>
    </recommendedName>
</protein>
<evidence type="ECO:0000256" key="1">
    <source>
        <dbReference type="SAM" id="Phobius"/>
    </source>
</evidence>
<keyword evidence="1" id="KW-1133">Transmembrane helix</keyword>
<reference evidence="2" key="1">
    <citation type="submission" date="2023-03" db="EMBL/GenBank/DDBJ databases">
        <authorList>
            <person name="Pearce D."/>
        </authorList>
    </citation>
    <scope>NUCLEOTIDE SEQUENCE</scope>
    <source>
        <strain evidence="2">Mc</strain>
    </source>
</reference>
<sequence>MNARPKQLLLDSPHGNGDDLRLALQIILVTIWSGLVAQLNRWRRHPRPWRLCLWCLLVDVVSCSLVGFSVWLLAEREGLGYYESLWAAIVAGHFGARWFGLLIHSSRG</sequence>
<keyword evidence="1" id="KW-0812">Transmembrane</keyword>
<feature type="transmembrane region" description="Helical" evidence="1">
    <location>
        <begin position="20"/>
        <end position="39"/>
    </location>
</feature>
<feature type="transmembrane region" description="Helical" evidence="1">
    <location>
        <begin position="85"/>
        <end position="103"/>
    </location>
</feature>
<accession>A0AA35UI66</accession>
<evidence type="ECO:0008006" key="4">
    <source>
        <dbReference type="Google" id="ProtNLM"/>
    </source>
</evidence>
<dbReference type="EMBL" id="OX458332">
    <property type="protein sequence ID" value="CAI8818905.1"/>
    <property type="molecule type" value="Genomic_DNA"/>
</dbReference>
<evidence type="ECO:0000313" key="2">
    <source>
        <dbReference type="EMBL" id="CAI8818905.1"/>
    </source>
</evidence>
<dbReference type="Proteomes" id="UP001158598">
    <property type="component" value="Chromosome"/>
</dbReference>
<dbReference type="AlphaFoldDB" id="A0AA35UI66"/>
<keyword evidence="1" id="KW-0472">Membrane</keyword>
<organism evidence="2 3">
    <name type="scientific">Methylococcus capsulatus</name>
    <dbReference type="NCBI Taxonomy" id="414"/>
    <lineage>
        <taxon>Bacteria</taxon>
        <taxon>Pseudomonadati</taxon>
        <taxon>Pseudomonadota</taxon>
        <taxon>Gammaproteobacteria</taxon>
        <taxon>Methylococcales</taxon>
        <taxon>Methylococcaceae</taxon>
        <taxon>Methylococcus</taxon>
    </lineage>
</organism>
<gene>
    <name evidence="2" type="ORF">MCNOR_1906</name>
</gene>
<proteinExistence type="predicted"/>